<gene>
    <name evidence="1" type="ORF">QVD17_25827</name>
</gene>
<reference evidence="1" key="1">
    <citation type="journal article" date="2023" name="bioRxiv">
        <title>Improved chromosome-level genome assembly for marigold (Tagetes erecta).</title>
        <authorList>
            <person name="Jiang F."/>
            <person name="Yuan L."/>
            <person name="Wang S."/>
            <person name="Wang H."/>
            <person name="Xu D."/>
            <person name="Wang A."/>
            <person name="Fan W."/>
        </authorList>
    </citation>
    <scope>NUCLEOTIDE SEQUENCE</scope>
    <source>
        <strain evidence="1">WSJ</strain>
        <tissue evidence="1">Leaf</tissue>
    </source>
</reference>
<proteinExistence type="predicted"/>
<sequence length="100" mass="11174">MLPTLRLLYHLGIFIVVYTKHSIKLSLLSSRGAQNGLKSSPGLGPNWVGLQSTPHKVVDQTQVRSGRVEPVEIANFMTAKRDNAAYEDMALARKRTKQRD</sequence>
<evidence type="ECO:0000313" key="2">
    <source>
        <dbReference type="Proteomes" id="UP001229421"/>
    </source>
</evidence>
<dbReference type="EMBL" id="JAUHHV010000007">
    <property type="protein sequence ID" value="KAK1416711.1"/>
    <property type="molecule type" value="Genomic_DNA"/>
</dbReference>
<evidence type="ECO:0000313" key="1">
    <source>
        <dbReference type="EMBL" id="KAK1416711.1"/>
    </source>
</evidence>
<organism evidence="1 2">
    <name type="scientific">Tagetes erecta</name>
    <name type="common">African marigold</name>
    <dbReference type="NCBI Taxonomy" id="13708"/>
    <lineage>
        <taxon>Eukaryota</taxon>
        <taxon>Viridiplantae</taxon>
        <taxon>Streptophyta</taxon>
        <taxon>Embryophyta</taxon>
        <taxon>Tracheophyta</taxon>
        <taxon>Spermatophyta</taxon>
        <taxon>Magnoliopsida</taxon>
        <taxon>eudicotyledons</taxon>
        <taxon>Gunneridae</taxon>
        <taxon>Pentapetalae</taxon>
        <taxon>asterids</taxon>
        <taxon>campanulids</taxon>
        <taxon>Asterales</taxon>
        <taxon>Asteraceae</taxon>
        <taxon>Asteroideae</taxon>
        <taxon>Heliantheae alliance</taxon>
        <taxon>Tageteae</taxon>
        <taxon>Tagetes</taxon>
    </lineage>
</organism>
<keyword evidence="2" id="KW-1185">Reference proteome</keyword>
<protein>
    <submittedName>
        <fullName evidence="1">Uncharacterized protein</fullName>
    </submittedName>
</protein>
<name>A0AAD8K8Z4_TARER</name>
<dbReference type="Proteomes" id="UP001229421">
    <property type="component" value="Unassembled WGS sequence"/>
</dbReference>
<comment type="caution">
    <text evidence="1">The sequence shown here is derived from an EMBL/GenBank/DDBJ whole genome shotgun (WGS) entry which is preliminary data.</text>
</comment>
<dbReference type="AlphaFoldDB" id="A0AAD8K8Z4"/>
<accession>A0AAD8K8Z4</accession>